<evidence type="ECO:0000256" key="1">
    <source>
        <dbReference type="ARBA" id="ARBA00004613"/>
    </source>
</evidence>
<dbReference type="EMBL" id="JAAWVQ010060367">
    <property type="protein sequence ID" value="MBN3276506.1"/>
    <property type="molecule type" value="Genomic_DNA"/>
</dbReference>
<evidence type="ECO:0000256" key="11">
    <source>
        <dbReference type="RuleBase" id="RU363034"/>
    </source>
</evidence>
<keyword evidence="14" id="KW-1185">Reference proteome</keyword>
<evidence type="ECO:0000256" key="4">
    <source>
        <dbReference type="ARBA" id="ARBA00022729"/>
    </source>
</evidence>
<dbReference type="Proteomes" id="UP001166093">
    <property type="component" value="Unassembled WGS sequence"/>
</dbReference>
<dbReference type="InterPro" id="IPR001314">
    <property type="entry name" value="Peptidase_S1A"/>
</dbReference>
<protein>
    <recommendedName>
        <fullName evidence="10">pancreatic elastase II</fullName>
        <ecNumber evidence="10">3.4.21.71</ecNumber>
    </recommendedName>
</protein>
<keyword evidence="8" id="KW-1015">Disulfide bond</keyword>
<evidence type="ECO:0000256" key="3">
    <source>
        <dbReference type="ARBA" id="ARBA00022670"/>
    </source>
</evidence>
<organism evidence="13 14">
    <name type="scientific">Polyodon spathula</name>
    <name type="common">North American paddlefish</name>
    <name type="synonym">Squalus spathula</name>
    <dbReference type="NCBI Taxonomy" id="7913"/>
    <lineage>
        <taxon>Eukaryota</taxon>
        <taxon>Metazoa</taxon>
        <taxon>Chordata</taxon>
        <taxon>Craniata</taxon>
        <taxon>Vertebrata</taxon>
        <taxon>Euteleostomi</taxon>
        <taxon>Actinopterygii</taxon>
        <taxon>Chondrostei</taxon>
        <taxon>Acipenseriformes</taxon>
        <taxon>Polyodontidae</taxon>
        <taxon>Polyodon</taxon>
    </lineage>
</organism>
<evidence type="ECO:0000313" key="13">
    <source>
        <dbReference type="EMBL" id="MBN3276506.1"/>
    </source>
</evidence>
<evidence type="ECO:0000256" key="10">
    <source>
        <dbReference type="ARBA" id="ARBA00038991"/>
    </source>
</evidence>
<proteinExistence type="predicted"/>
<dbReference type="InterPro" id="IPR043504">
    <property type="entry name" value="Peptidase_S1_PA_chymotrypsin"/>
</dbReference>
<accession>A0ABS2XR00</accession>
<comment type="catalytic activity">
    <reaction evidence="9">
        <text>Preferential cleavage: Leu-|-Xaa, Met-|-Xaa and Phe-|-Xaa. Hydrolyzes elastin.</text>
        <dbReference type="EC" id="3.4.21.71"/>
    </reaction>
</comment>
<evidence type="ECO:0000256" key="6">
    <source>
        <dbReference type="ARBA" id="ARBA00022825"/>
    </source>
</evidence>
<evidence type="ECO:0000256" key="8">
    <source>
        <dbReference type="ARBA" id="ARBA00023157"/>
    </source>
</evidence>
<sequence length="258" mass="27945">VFSVEAYSCGVPAISPAISRVVGGVDARPNSWPWQISLQYSKDGNWYHTCGGTLIATNWVLTAAHCISKSKTYRVELGKYNLKEAEAGSIAIPAAEIIVHEKWNSLFILKPELFKMNYKCSGNWFVKGWIPAGNGGRNVQFQQCSPCTVCIISALCAFTANGPLADNLQQALLPVVDHATCTLPDWWGGMVKEKMLCAGGDGEVSGCQGDSGGPLNCQRSDAAWVVHGIVSFGSGWSCNYPKKPTVFTRVSAYTDWIN</sequence>
<dbReference type="Pfam" id="PF00089">
    <property type="entry name" value="Trypsin"/>
    <property type="match status" value="1"/>
</dbReference>
<dbReference type="PROSITE" id="PS00134">
    <property type="entry name" value="TRYPSIN_HIS"/>
    <property type="match status" value="1"/>
</dbReference>
<name>A0ABS2XR00_POLSP</name>
<evidence type="ECO:0000256" key="9">
    <source>
        <dbReference type="ARBA" id="ARBA00036026"/>
    </source>
</evidence>
<dbReference type="InterPro" id="IPR050850">
    <property type="entry name" value="Peptidase_S1_Elastase_sf"/>
</dbReference>
<evidence type="ECO:0000313" key="14">
    <source>
        <dbReference type="Proteomes" id="UP001166093"/>
    </source>
</evidence>
<dbReference type="SUPFAM" id="SSF50494">
    <property type="entry name" value="Trypsin-like serine proteases"/>
    <property type="match status" value="1"/>
</dbReference>
<keyword evidence="2" id="KW-0964">Secreted</keyword>
<dbReference type="EC" id="3.4.21.71" evidence="10"/>
<feature type="domain" description="Peptidase S1" evidence="12">
    <location>
        <begin position="21"/>
        <end position="258"/>
    </location>
</feature>
<dbReference type="Gene3D" id="2.40.10.10">
    <property type="entry name" value="Trypsin-like serine proteases"/>
    <property type="match status" value="2"/>
</dbReference>
<keyword evidence="4" id="KW-0732">Signal</keyword>
<keyword evidence="6 11" id="KW-0720">Serine protease</keyword>
<dbReference type="PROSITE" id="PS50240">
    <property type="entry name" value="TRYPSIN_DOM"/>
    <property type="match status" value="1"/>
</dbReference>
<evidence type="ECO:0000256" key="2">
    <source>
        <dbReference type="ARBA" id="ARBA00022525"/>
    </source>
</evidence>
<gene>
    <name evidence="13" type="primary">Cela2a</name>
    <name evidence="13" type="ORF">GTO93_0020892</name>
</gene>
<evidence type="ECO:0000256" key="7">
    <source>
        <dbReference type="ARBA" id="ARBA00023145"/>
    </source>
</evidence>
<feature type="non-terminal residue" evidence="13">
    <location>
        <position position="1"/>
    </location>
</feature>
<comment type="caution">
    <text evidence="13">The sequence shown here is derived from an EMBL/GenBank/DDBJ whole genome shotgun (WGS) entry which is preliminary data.</text>
</comment>
<comment type="subcellular location">
    <subcellularLocation>
        <location evidence="1">Secreted</location>
    </subcellularLocation>
</comment>
<reference evidence="13" key="1">
    <citation type="journal article" date="2021" name="Cell">
        <title>Tracing the genetic footprints of vertebrate landing in non-teleost ray-finned fishes.</title>
        <authorList>
            <person name="Bi X."/>
            <person name="Wang K."/>
            <person name="Yang L."/>
            <person name="Pan H."/>
            <person name="Jiang H."/>
            <person name="Wei Q."/>
            <person name="Fang M."/>
            <person name="Yu H."/>
            <person name="Zhu C."/>
            <person name="Cai Y."/>
            <person name="He Y."/>
            <person name="Gan X."/>
            <person name="Zeng H."/>
            <person name="Yu D."/>
            <person name="Zhu Y."/>
            <person name="Jiang H."/>
            <person name="Qiu Q."/>
            <person name="Yang H."/>
            <person name="Zhang Y.E."/>
            <person name="Wang W."/>
            <person name="Zhu M."/>
            <person name="He S."/>
            <person name="Zhang G."/>
        </authorList>
    </citation>
    <scope>NUCLEOTIDE SEQUENCE</scope>
    <source>
        <strain evidence="13">Pddl_001</strain>
    </source>
</reference>
<dbReference type="InterPro" id="IPR009003">
    <property type="entry name" value="Peptidase_S1_PA"/>
</dbReference>
<evidence type="ECO:0000256" key="5">
    <source>
        <dbReference type="ARBA" id="ARBA00022801"/>
    </source>
</evidence>
<dbReference type="SMART" id="SM00020">
    <property type="entry name" value="Tryp_SPc"/>
    <property type="match status" value="1"/>
</dbReference>
<keyword evidence="7" id="KW-0865">Zymogen</keyword>
<dbReference type="InterPro" id="IPR001254">
    <property type="entry name" value="Trypsin_dom"/>
</dbReference>
<dbReference type="PANTHER" id="PTHR24257">
    <property type="entry name" value="CHYMOTRYPSIN-LIKE ELASTASE FAMILY MEMBER"/>
    <property type="match status" value="1"/>
</dbReference>
<dbReference type="InterPro" id="IPR018114">
    <property type="entry name" value="TRYPSIN_HIS"/>
</dbReference>
<dbReference type="PANTHER" id="PTHR24257:SF19">
    <property type="entry name" value="CHYMOTRYPSIN-LIKE ELASTASE FAMILY MEMBER 2B"/>
    <property type="match status" value="1"/>
</dbReference>
<keyword evidence="3 11" id="KW-0645">Protease</keyword>
<keyword evidence="5 11" id="KW-0378">Hydrolase</keyword>
<dbReference type="PROSITE" id="PS00135">
    <property type="entry name" value="TRYPSIN_SER"/>
    <property type="match status" value="1"/>
</dbReference>
<feature type="non-terminal residue" evidence="13">
    <location>
        <position position="258"/>
    </location>
</feature>
<dbReference type="InterPro" id="IPR033116">
    <property type="entry name" value="TRYPSIN_SER"/>
</dbReference>
<evidence type="ECO:0000259" key="12">
    <source>
        <dbReference type="PROSITE" id="PS50240"/>
    </source>
</evidence>
<dbReference type="CDD" id="cd00190">
    <property type="entry name" value="Tryp_SPc"/>
    <property type="match status" value="1"/>
</dbReference>
<dbReference type="PRINTS" id="PR00722">
    <property type="entry name" value="CHYMOTRYPSIN"/>
</dbReference>